<evidence type="ECO:0000256" key="2">
    <source>
        <dbReference type="ARBA" id="ARBA00022723"/>
    </source>
</evidence>
<reference evidence="10" key="2">
    <citation type="submission" date="2009-02" db="EMBL/GenBank/DDBJ databases">
        <title>Full length sequence-verified cDNA sequences from Sitka spruce (Picea sitchensis).</title>
        <authorList>
            <person name="Reid K.E."/>
            <person name="Liao N."/>
            <person name="Ralph S."/>
            <person name="Kolosova N."/>
            <person name="Oddy C."/>
            <person name="Moore R."/>
            <person name="Mayo M."/>
            <person name="Wagner S."/>
            <person name="King J."/>
            <person name="Yanchuk A."/>
            <person name="Holt R."/>
            <person name="Jones S."/>
            <person name="Marra M."/>
            <person name="Ritland C.E."/>
            <person name="Ritland K."/>
            <person name="Bohlmann J."/>
        </authorList>
    </citation>
    <scope>NUCLEOTIDE SEQUENCE</scope>
    <source>
        <tissue evidence="10">Green portion of the leader tissue</tissue>
    </source>
</reference>
<feature type="region of interest" description="Disordered" evidence="6">
    <location>
        <begin position="79"/>
        <end position="98"/>
    </location>
</feature>
<dbReference type="SUPFAM" id="SSF118310">
    <property type="entry name" value="AN1-like Zinc finger"/>
    <property type="match status" value="1"/>
</dbReference>
<evidence type="ECO:0000259" key="7">
    <source>
        <dbReference type="PROSITE" id="PS51036"/>
    </source>
</evidence>
<dbReference type="Pfam" id="PF01754">
    <property type="entry name" value="zf-A20"/>
    <property type="match status" value="1"/>
</dbReference>
<dbReference type="SMART" id="SM00259">
    <property type="entry name" value="ZnF_A20"/>
    <property type="match status" value="1"/>
</dbReference>
<dbReference type="AlphaFoldDB" id="A9NUS5"/>
<dbReference type="SUPFAM" id="SSF57716">
    <property type="entry name" value="Glucocorticoid receptor-like (DNA-binding domain)"/>
    <property type="match status" value="1"/>
</dbReference>
<feature type="domain" description="AN1-type" evidence="8">
    <location>
        <begin position="97"/>
        <end position="143"/>
    </location>
</feature>
<feature type="domain" description="A20-type" evidence="7">
    <location>
        <begin position="18"/>
        <end position="52"/>
    </location>
</feature>
<evidence type="ECO:0000256" key="4">
    <source>
        <dbReference type="ARBA" id="ARBA00022833"/>
    </source>
</evidence>
<dbReference type="EMBL" id="BT071136">
    <property type="protein sequence ID" value="ACN40611.1"/>
    <property type="molecule type" value="mRNA"/>
</dbReference>
<evidence type="ECO:0000256" key="6">
    <source>
        <dbReference type="SAM" id="MobiDB-lite"/>
    </source>
</evidence>
<dbReference type="InterPro" id="IPR000058">
    <property type="entry name" value="Znf_AN1"/>
</dbReference>
<dbReference type="Pfam" id="PF01428">
    <property type="entry name" value="zf-AN1"/>
    <property type="match status" value="1"/>
</dbReference>
<dbReference type="FunFam" id="4.10.1110.10:FF:000001">
    <property type="entry name" value="Zinc finger AN1-type containing 6"/>
    <property type="match status" value="1"/>
</dbReference>
<dbReference type="OMA" id="WNAGQNA"/>
<dbReference type="EMBL" id="EF085078">
    <property type="protein sequence ID" value="ABK24386.1"/>
    <property type="molecule type" value="mRNA"/>
</dbReference>
<dbReference type="PROSITE" id="PS51036">
    <property type="entry name" value="ZF_A20"/>
    <property type="match status" value="1"/>
</dbReference>
<evidence type="ECO:0000256" key="3">
    <source>
        <dbReference type="ARBA" id="ARBA00022771"/>
    </source>
</evidence>
<dbReference type="Gene3D" id="1.20.5.4770">
    <property type="match status" value="1"/>
</dbReference>
<evidence type="ECO:0000256" key="5">
    <source>
        <dbReference type="PROSITE-ProRule" id="PRU00449"/>
    </source>
</evidence>
<dbReference type="InterPro" id="IPR002653">
    <property type="entry name" value="Znf_A20"/>
</dbReference>
<dbReference type="InterPro" id="IPR050652">
    <property type="entry name" value="AN1_A20_ZnFinger"/>
</dbReference>
<name>A9NUS5_PICSI</name>
<proteinExistence type="evidence at transcript level"/>
<dbReference type="InterPro" id="IPR035896">
    <property type="entry name" value="AN1-like_Znf"/>
</dbReference>
<evidence type="ECO:0000259" key="8">
    <source>
        <dbReference type="PROSITE" id="PS51039"/>
    </source>
</evidence>
<dbReference type="PROSITE" id="PS51039">
    <property type="entry name" value="ZF_AN1"/>
    <property type="match status" value="1"/>
</dbReference>
<evidence type="ECO:0000313" key="9">
    <source>
        <dbReference type="EMBL" id="ABK24386.1"/>
    </source>
</evidence>
<protein>
    <recommendedName>
        <fullName evidence="11">AN1-type domain-containing protein</fullName>
    </recommendedName>
</protein>
<keyword evidence="4" id="KW-0862">Zinc</keyword>
<dbReference type="SMART" id="SM00154">
    <property type="entry name" value="ZnF_AN1"/>
    <property type="match status" value="1"/>
</dbReference>
<organism evidence="9">
    <name type="scientific">Picea sitchensis</name>
    <name type="common">Sitka spruce</name>
    <name type="synonym">Pinus sitchensis</name>
    <dbReference type="NCBI Taxonomy" id="3332"/>
    <lineage>
        <taxon>Eukaryota</taxon>
        <taxon>Viridiplantae</taxon>
        <taxon>Streptophyta</taxon>
        <taxon>Embryophyta</taxon>
        <taxon>Tracheophyta</taxon>
        <taxon>Spermatophyta</taxon>
        <taxon>Pinopsida</taxon>
        <taxon>Pinidae</taxon>
        <taxon>Conifers I</taxon>
        <taxon>Pinales</taxon>
        <taxon>Pinaceae</taxon>
        <taxon>Picea</taxon>
    </lineage>
</organism>
<reference evidence="9" key="1">
    <citation type="journal article" date="2008" name="BMC Genomics">
        <title>A conifer genomics resource of 200,000 spruce (Picea spp.) ESTs and 6,464 high-quality, sequence-finished full-length cDNAs for Sitka spruce (Picea sitchensis).</title>
        <authorList>
            <person name="Ralph S.G."/>
            <person name="Chun H.J."/>
            <person name="Kolosova N."/>
            <person name="Cooper D."/>
            <person name="Oddy C."/>
            <person name="Ritland C.E."/>
            <person name="Kirkpatrick R."/>
            <person name="Moore R."/>
            <person name="Barber S."/>
            <person name="Holt R.A."/>
            <person name="Jones S.J."/>
            <person name="Marra M.A."/>
            <person name="Douglas C.J."/>
            <person name="Ritland K."/>
            <person name="Bohlmann J."/>
        </authorList>
    </citation>
    <scope>NUCLEOTIDE SEQUENCE</scope>
    <source>
        <tissue evidence="9">Bark</tissue>
    </source>
</reference>
<dbReference type="GO" id="GO:0008270">
    <property type="term" value="F:zinc ion binding"/>
    <property type="evidence" value="ECO:0007669"/>
    <property type="project" value="UniProtKB-KW"/>
</dbReference>
<dbReference type="PANTHER" id="PTHR10634:SF149">
    <property type="entry name" value="AN1-TYPE DOMAIN-CONTAINING PROTEIN-RELATED"/>
    <property type="match status" value="1"/>
</dbReference>
<keyword evidence="3 5" id="KW-0863">Zinc-finger</keyword>
<evidence type="ECO:0000256" key="1">
    <source>
        <dbReference type="ARBA" id="ARBA00003732"/>
    </source>
</evidence>
<accession>A9NUS5</accession>
<evidence type="ECO:0008006" key="11">
    <source>
        <dbReference type="Google" id="ProtNLM"/>
    </source>
</evidence>
<comment type="function">
    <text evidence="1">May be involved in environmental stress response.</text>
</comment>
<sequence length="162" mass="17725">MAQDNWKGDSEGTGYQPQEDPILCANSCGFFGSSSTMNFCSKCFKDLVLKQALSAAVVEISSGSALGLQQPVQIADQLARPATLEQGEGTSSGEQPKPPANRCTYCKKRVGLTGFKCRCGDTFCSLHRYSETHDCLFDYRKAGRETIRKENPVVKAEKIDKI</sequence>
<dbReference type="GO" id="GO:0003677">
    <property type="term" value="F:DNA binding"/>
    <property type="evidence" value="ECO:0007669"/>
    <property type="project" value="InterPro"/>
</dbReference>
<keyword evidence="2" id="KW-0479">Metal-binding</keyword>
<evidence type="ECO:0000313" key="10">
    <source>
        <dbReference type="EMBL" id="ACN40611.1"/>
    </source>
</evidence>
<dbReference type="Gene3D" id="4.10.1110.10">
    <property type="entry name" value="AN1-like Zinc finger"/>
    <property type="match status" value="1"/>
</dbReference>
<dbReference type="PANTHER" id="PTHR10634">
    <property type="entry name" value="AN1-TYPE ZINC FINGER PROTEIN"/>
    <property type="match status" value="1"/>
</dbReference>